<evidence type="ECO:0000259" key="1">
    <source>
        <dbReference type="SMART" id="SM00897"/>
    </source>
</evidence>
<dbReference type="SMART" id="SM00897">
    <property type="entry name" value="FIST"/>
    <property type="match status" value="1"/>
</dbReference>
<dbReference type="EMBL" id="CAUYUJ010016402">
    <property type="protein sequence ID" value="CAK0864904.1"/>
    <property type="molecule type" value="Genomic_DNA"/>
</dbReference>
<dbReference type="PANTHER" id="PTHR48100:SF1">
    <property type="entry name" value="HISTIDINE PHOSPHATASE FAMILY PROTEIN-RELATED"/>
    <property type="match status" value="1"/>
</dbReference>
<keyword evidence="3" id="KW-1185">Reference proteome</keyword>
<evidence type="ECO:0000313" key="2">
    <source>
        <dbReference type="EMBL" id="CAK0864904.1"/>
    </source>
</evidence>
<dbReference type="SUPFAM" id="SSF53254">
    <property type="entry name" value="Phosphoglycerate mutase-like"/>
    <property type="match status" value="1"/>
</dbReference>
<proteinExistence type="predicted"/>
<comment type="caution">
    <text evidence="2">The sequence shown here is derived from an EMBL/GenBank/DDBJ whole genome shotgun (WGS) entry which is preliminary data.</text>
</comment>
<dbReference type="InterPro" id="IPR029033">
    <property type="entry name" value="His_PPase_superfam"/>
</dbReference>
<dbReference type="InterPro" id="IPR013078">
    <property type="entry name" value="His_Pase_superF_clade-1"/>
</dbReference>
<protein>
    <recommendedName>
        <fullName evidence="1">FIST domain-containing protein</fullName>
    </recommendedName>
</protein>
<dbReference type="PANTHER" id="PTHR48100">
    <property type="entry name" value="BROAD-SPECIFICITY PHOSPHATASE YOR283W-RELATED"/>
    <property type="match status" value="1"/>
</dbReference>
<name>A0ABN9UXI5_9DINO</name>
<sequence length="740" mass="77973">PAMPGPCAAGPCAPCLPRLRRGGRGGPGAGRRRPKSLTVSTRFLSVHSRAARLLERLPSPLSQGRPADWSAGSRKLVYLVRHAEAAHNVREREAQLEARRCGCTDLEVEQARKHALHDPAFLDACLSTDGLQQVQMAATSFQELLGSTHYVAPEVVLVSPLTRALQTASTLFPGHKNVCAQEFLREKRTGEACDERKPAREIESEFPHVDVSDIAAEDAAGPDGHRFREQLRETNEQVGQRAACLLDAVQAHEGKAIAVVTHKGFLRELARGPLRGALGLEGGRLPTVFGNAEVRVCEVSWDSAGRLEEVLERTLQESVARAVGPRSKVEVCAQASPASPRRCGGREPCGQASGGLCVAVGTSSERGAAPAQAAADAWRTMQARLGGPPSVALVFCDPAVEPAEVARALRPLAGAAFVVGGTSCRGVLSASGPRSVGVLGLRSFAHRCSVGSVEDITSGSARKQTAEAAKRAAGRSVPDMVFVCSSPGFEEDVLAGIDDALGSVPVVGWSAAGDISSPLDQHWWQLVGSIAGWHTISRGAVFACLWIFDDASVSSQLSHCFAPTEHKGRITRAEGRLVAEIDGRPAAEVLNEWTGGALRGKLAGGNVMEDAGGPAGPLAVHHGRCRVTPKLACMRAVHENGQVSFFATVPCGEGRLLGFKSSDQSAALLTAVRMAREEVDFAVRGALISVGAGCAIDLQILRGALSDLPEVLCCFPFGQQGMIGDVACHGNMMINILLFG</sequence>
<dbReference type="SMART" id="SM00855">
    <property type="entry name" value="PGAM"/>
    <property type="match status" value="1"/>
</dbReference>
<reference evidence="2" key="1">
    <citation type="submission" date="2023-10" db="EMBL/GenBank/DDBJ databases">
        <authorList>
            <person name="Chen Y."/>
            <person name="Shah S."/>
            <person name="Dougan E. K."/>
            <person name="Thang M."/>
            <person name="Chan C."/>
        </authorList>
    </citation>
    <scope>NUCLEOTIDE SEQUENCE [LARGE SCALE GENOMIC DNA]</scope>
</reference>
<dbReference type="InterPro" id="IPR013702">
    <property type="entry name" value="FIST_domain_N"/>
</dbReference>
<dbReference type="Pfam" id="PF08495">
    <property type="entry name" value="FIST"/>
    <property type="match status" value="1"/>
</dbReference>
<organism evidence="2 3">
    <name type="scientific">Prorocentrum cordatum</name>
    <dbReference type="NCBI Taxonomy" id="2364126"/>
    <lineage>
        <taxon>Eukaryota</taxon>
        <taxon>Sar</taxon>
        <taxon>Alveolata</taxon>
        <taxon>Dinophyceae</taxon>
        <taxon>Prorocentrales</taxon>
        <taxon>Prorocentraceae</taxon>
        <taxon>Prorocentrum</taxon>
    </lineage>
</organism>
<dbReference type="Proteomes" id="UP001189429">
    <property type="component" value="Unassembled WGS sequence"/>
</dbReference>
<gene>
    <name evidence="2" type="ORF">PCOR1329_LOCUS52609</name>
</gene>
<accession>A0ABN9UXI5</accession>
<dbReference type="Pfam" id="PF00300">
    <property type="entry name" value="His_Phos_1"/>
    <property type="match status" value="1"/>
</dbReference>
<dbReference type="CDD" id="cd07067">
    <property type="entry name" value="HP_PGM_like"/>
    <property type="match status" value="1"/>
</dbReference>
<evidence type="ECO:0000313" key="3">
    <source>
        <dbReference type="Proteomes" id="UP001189429"/>
    </source>
</evidence>
<dbReference type="Gene3D" id="3.40.50.1240">
    <property type="entry name" value="Phosphoglycerate mutase-like"/>
    <property type="match status" value="1"/>
</dbReference>
<feature type="non-terminal residue" evidence="2">
    <location>
        <position position="1"/>
    </location>
</feature>
<feature type="domain" description="FIST" evidence="1">
    <location>
        <begin position="388"/>
        <end position="585"/>
    </location>
</feature>
<dbReference type="InterPro" id="IPR050275">
    <property type="entry name" value="PGM_Phosphatase"/>
</dbReference>